<dbReference type="AlphaFoldDB" id="A0A1L9V5D0"/>
<reference evidence="3" key="1">
    <citation type="journal article" date="2017" name="Genome Biol.">
        <title>Comparative genomics reveals high biological diversity and specific adaptations in the industrially and medically important fungal genus Aspergillus.</title>
        <authorList>
            <person name="de Vries R.P."/>
            <person name="Riley R."/>
            <person name="Wiebenga A."/>
            <person name="Aguilar-Osorio G."/>
            <person name="Amillis S."/>
            <person name="Uchima C.A."/>
            <person name="Anderluh G."/>
            <person name="Asadollahi M."/>
            <person name="Askin M."/>
            <person name="Barry K."/>
            <person name="Battaglia E."/>
            <person name="Bayram O."/>
            <person name="Benocci T."/>
            <person name="Braus-Stromeyer S.A."/>
            <person name="Caldana C."/>
            <person name="Canovas D."/>
            <person name="Cerqueira G.C."/>
            <person name="Chen F."/>
            <person name="Chen W."/>
            <person name="Choi C."/>
            <person name="Clum A."/>
            <person name="Dos Santos R.A."/>
            <person name="Damasio A.R."/>
            <person name="Diallinas G."/>
            <person name="Emri T."/>
            <person name="Fekete E."/>
            <person name="Flipphi M."/>
            <person name="Freyberg S."/>
            <person name="Gallo A."/>
            <person name="Gournas C."/>
            <person name="Habgood R."/>
            <person name="Hainaut M."/>
            <person name="Harispe M.L."/>
            <person name="Henrissat B."/>
            <person name="Hilden K.S."/>
            <person name="Hope R."/>
            <person name="Hossain A."/>
            <person name="Karabika E."/>
            <person name="Karaffa L."/>
            <person name="Karanyi Z."/>
            <person name="Krasevec N."/>
            <person name="Kuo A."/>
            <person name="Kusch H."/>
            <person name="LaButti K."/>
            <person name="Lagendijk E.L."/>
            <person name="Lapidus A."/>
            <person name="Levasseur A."/>
            <person name="Lindquist E."/>
            <person name="Lipzen A."/>
            <person name="Logrieco A.F."/>
            <person name="MacCabe A."/>
            <person name="Maekelae M.R."/>
            <person name="Malavazi I."/>
            <person name="Melin P."/>
            <person name="Meyer V."/>
            <person name="Mielnichuk N."/>
            <person name="Miskei M."/>
            <person name="Molnar A.P."/>
            <person name="Mule G."/>
            <person name="Ngan C.Y."/>
            <person name="Orejas M."/>
            <person name="Orosz E."/>
            <person name="Ouedraogo J.P."/>
            <person name="Overkamp K.M."/>
            <person name="Park H.-S."/>
            <person name="Perrone G."/>
            <person name="Piumi F."/>
            <person name="Punt P.J."/>
            <person name="Ram A.F."/>
            <person name="Ramon A."/>
            <person name="Rauscher S."/>
            <person name="Record E."/>
            <person name="Riano-Pachon D.M."/>
            <person name="Robert V."/>
            <person name="Roehrig J."/>
            <person name="Ruller R."/>
            <person name="Salamov A."/>
            <person name="Salih N.S."/>
            <person name="Samson R.A."/>
            <person name="Sandor E."/>
            <person name="Sanguinetti M."/>
            <person name="Schuetze T."/>
            <person name="Sepcic K."/>
            <person name="Shelest E."/>
            <person name="Sherlock G."/>
            <person name="Sophianopoulou V."/>
            <person name="Squina F.M."/>
            <person name="Sun H."/>
            <person name="Susca A."/>
            <person name="Todd R.B."/>
            <person name="Tsang A."/>
            <person name="Unkles S.E."/>
            <person name="van de Wiele N."/>
            <person name="van Rossen-Uffink D."/>
            <person name="Oliveira J.V."/>
            <person name="Vesth T.C."/>
            <person name="Visser J."/>
            <person name="Yu J.-H."/>
            <person name="Zhou M."/>
            <person name="Andersen M.R."/>
            <person name="Archer D.B."/>
            <person name="Baker S.E."/>
            <person name="Benoit I."/>
            <person name="Brakhage A.A."/>
            <person name="Braus G.H."/>
            <person name="Fischer R."/>
            <person name="Frisvad J.C."/>
            <person name="Goldman G.H."/>
            <person name="Houbraken J."/>
            <person name="Oakley B."/>
            <person name="Pocsi I."/>
            <person name="Scazzocchio C."/>
            <person name="Seiboth B."/>
            <person name="vanKuyk P.A."/>
            <person name="Wortman J."/>
            <person name="Dyer P.S."/>
            <person name="Grigoriev I.V."/>
        </authorList>
    </citation>
    <scope>NUCLEOTIDE SEQUENCE [LARGE SCALE GENOMIC DNA]</scope>
    <source>
        <strain evidence="3">CBS 516.65</strain>
    </source>
</reference>
<dbReference type="RefSeq" id="XP_022395832.1">
    <property type="nucleotide sequence ID" value="XM_022547859.1"/>
</dbReference>
<accession>A0A1L9V5D0</accession>
<dbReference type="GeneID" id="34464120"/>
<dbReference type="Proteomes" id="UP000184300">
    <property type="component" value="Unassembled WGS sequence"/>
</dbReference>
<evidence type="ECO:0000313" key="2">
    <source>
        <dbReference type="EMBL" id="OJJ79134.1"/>
    </source>
</evidence>
<protein>
    <submittedName>
        <fullName evidence="2">Uncharacterized protein</fullName>
    </submittedName>
</protein>
<feature type="region of interest" description="Disordered" evidence="1">
    <location>
        <begin position="1"/>
        <end position="20"/>
    </location>
</feature>
<proteinExistence type="predicted"/>
<keyword evidence="3" id="KW-1185">Reference proteome</keyword>
<sequence>MGQWINNHDFTADTKRKNAREASSKVEAELRRPSIFPKEVLWQPGEYGKWVELERALSRKFEDAHAHRASSLTEVLQKNIDDCYHPTPEDEKPSAEAKTAVAASITKDIVVYLLAESVQNGEAIGMRISSIREVIGSSRIKMSNDDVKRMEMAVNEKKALKDIISSELQTDIQKIDKYLSVVEPLSTLATSQKILGGIFNPDTLKIDTFPSESYNTWDKKRAHDAIKCLCAEEWITGGKDKGLIAFFDTDEKAHIFGMMFQDIEWSNDPVNLRAEKSILEAFSDNNAIDLVLEYVVPQVNDDAKAKLAVLWKRGRDLYTCGRRSLSMDLLKGL</sequence>
<dbReference type="OrthoDB" id="10519380at2759"/>
<feature type="compositionally biased region" description="Basic and acidic residues" evidence="1">
    <location>
        <begin position="10"/>
        <end position="20"/>
    </location>
</feature>
<organism evidence="2 3">
    <name type="scientific">Aspergillus glaucus CBS 516.65</name>
    <dbReference type="NCBI Taxonomy" id="1160497"/>
    <lineage>
        <taxon>Eukaryota</taxon>
        <taxon>Fungi</taxon>
        <taxon>Dikarya</taxon>
        <taxon>Ascomycota</taxon>
        <taxon>Pezizomycotina</taxon>
        <taxon>Eurotiomycetes</taxon>
        <taxon>Eurotiomycetidae</taxon>
        <taxon>Eurotiales</taxon>
        <taxon>Aspergillaceae</taxon>
        <taxon>Aspergillus</taxon>
        <taxon>Aspergillus subgen. Aspergillus</taxon>
    </lineage>
</organism>
<name>A0A1L9V5D0_ASPGL</name>
<dbReference type="EMBL" id="KV878921">
    <property type="protein sequence ID" value="OJJ79134.1"/>
    <property type="molecule type" value="Genomic_DNA"/>
</dbReference>
<evidence type="ECO:0000313" key="3">
    <source>
        <dbReference type="Proteomes" id="UP000184300"/>
    </source>
</evidence>
<evidence type="ECO:0000256" key="1">
    <source>
        <dbReference type="SAM" id="MobiDB-lite"/>
    </source>
</evidence>
<gene>
    <name evidence="2" type="ORF">ASPGLDRAFT_52898</name>
</gene>
<dbReference type="VEuPathDB" id="FungiDB:ASPGLDRAFT_52898"/>